<dbReference type="OrthoDB" id="9811934at2"/>
<protein>
    <submittedName>
        <fullName evidence="2">T9SS type A sorting domain-containing protein</fullName>
    </submittedName>
</protein>
<dbReference type="InterPro" id="IPR011042">
    <property type="entry name" value="6-blade_b-propeller_TolB-like"/>
</dbReference>
<feature type="domain" description="PKD" evidence="1">
    <location>
        <begin position="490"/>
        <end position="532"/>
    </location>
</feature>
<evidence type="ECO:0000259" key="1">
    <source>
        <dbReference type="PROSITE" id="PS50093"/>
    </source>
</evidence>
<proteinExistence type="predicted"/>
<reference evidence="2 3" key="1">
    <citation type="submission" date="2019-08" db="EMBL/GenBank/DDBJ databases">
        <authorList>
            <person name="Shi S."/>
        </authorList>
    </citation>
    <scope>NUCLEOTIDE SEQUENCE [LARGE SCALE GENOMIC DNA]</scope>
    <source>
        <strain evidence="2 3">GY10130</strain>
    </source>
</reference>
<evidence type="ECO:0000313" key="3">
    <source>
        <dbReference type="Proteomes" id="UP000321926"/>
    </source>
</evidence>
<dbReference type="PROSITE" id="PS50093">
    <property type="entry name" value="PKD"/>
    <property type="match status" value="1"/>
</dbReference>
<sequence length="807" mass="89853">MKKRLHFILQHSINSCISCNVLLYFKTHLQLNLLLLLFFTSSSVLGQYQQTWTKTYPNVLAPYHLQIDHHQNMIVVGSTTATKIDTEGRELWQVNFSGTTYKSVLDESGNIYILTRTPDVNDRLLKLSPEGEELLNYTIIDGFKPADLIVNNREEIFLTGFLQEKALTIKLNKEGNLVWSRSYESNCADLAMNTASILDTDGNLIVTGKDLYQGSSIDGCTIYLVKYASEDGSILLEKEYELRETYAFLDHPSKLLVNSTGIYIIGTRESCCHGHPTMFILKTDGAGNYLWRRGSSAPAEHKLKDAAFDKEGNIILLAEAFMNIPQKTTIFTAMFNSNGEQVWGDNYEPASSYGYSVGSLVILENGLPAVSAAAYSDRGLTFITVLIYDKNGTRTMTLSTPPSYEPQYSHWTNLVKDEKDNLYLGGAFAADNYYSQGQLNLIKYALTPSCPTQLVDVRLYLPPKPSRVGWQVRTTADFGSYTDLQNKGIKWTWGDGSDSSVSYTLPDSPRITGEHTYQQAGIYTVGLNFSESCLDATSDEYQQQIVIYDPTAGFVAGVGEISNWATRLRHMEPGAKTAVAFALTYPTKTAEKPVGALALYLNNKDWFFSQSLDWLVINKNRAAWQGWGNINGNGHYKFVATVEDSGGLGMNDLSDKMRIRIWSSGGTLVYDNLMTGTNKLHLEQELPGISRGQLFINTTPSPVIALQIQEMMKEASTMPENVAELQVYPNPFSSVATISYTPNSQGSYQLMLYDSKGTLVREIAKGEAHAGELIPMEVDAGSLSQGIYYIKLITPDAVKTTRLMLRR</sequence>
<dbReference type="Gene3D" id="2.60.40.10">
    <property type="entry name" value="Immunoglobulins"/>
    <property type="match status" value="1"/>
</dbReference>
<comment type="caution">
    <text evidence="2">The sequence shown here is derived from an EMBL/GenBank/DDBJ whole genome shotgun (WGS) entry which is preliminary data.</text>
</comment>
<dbReference type="AlphaFoldDB" id="A0A5C8J4B0"/>
<dbReference type="InterPro" id="IPR026444">
    <property type="entry name" value="Secre_tail"/>
</dbReference>
<dbReference type="SUPFAM" id="SSF63829">
    <property type="entry name" value="Calcium-dependent phosphotriesterase"/>
    <property type="match status" value="1"/>
</dbReference>
<keyword evidence="3" id="KW-1185">Reference proteome</keyword>
<dbReference type="InterPro" id="IPR035986">
    <property type="entry name" value="PKD_dom_sf"/>
</dbReference>
<dbReference type="Gene3D" id="2.120.10.30">
    <property type="entry name" value="TolB, C-terminal domain"/>
    <property type="match status" value="1"/>
</dbReference>
<organism evidence="2 3">
    <name type="scientific">Pontibacter qinzhouensis</name>
    <dbReference type="NCBI Taxonomy" id="2603253"/>
    <lineage>
        <taxon>Bacteria</taxon>
        <taxon>Pseudomonadati</taxon>
        <taxon>Bacteroidota</taxon>
        <taxon>Cytophagia</taxon>
        <taxon>Cytophagales</taxon>
        <taxon>Hymenobacteraceae</taxon>
        <taxon>Pontibacter</taxon>
    </lineage>
</organism>
<dbReference type="PANTHER" id="PTHR42754">
    <property type="entry name" value="ENDOGLUCANASE"/>
    <property type="match status" value="1"/>
</dbReference>
<dbReference type="InterPro" id="IPR000601">
    <property type="entry name" value="PKD_dom"/>
</dbReference>
<dbReference type="PANTHER" id="PTHR42754:SF1">
    <property type="entry name" value="LIPOPROTEIN"/>
    <property type="match status" value="1"/>
</dbReference>
<dbReference type="NCBIfam" id="TIGR04183">
    <property type="entry name" value="Por_Secre_tail"/>
    <property type="match status" value="1"/>
</dbReference>
<dbReference type="SUPFAM" id="SSF49299">
    <property type="entry name" value="PKD domain"/>
    <property type="match status" value="1"/>
</dbReference>
<dbReference type="EMBL" id="VRTY01000106">
    <property type="protein sequence ID" value="TXK29680.1"/>
    <property type="molecule type" value="Genomic_DNA"/>
</dbReference>
<evidence type="ECO:0000313" key="2">
    <source>
        <dbReference type="EMBL" id="TXK29680.1"/>
    </source>
</evidence>
<dbReference type="Pfam" id="PF18962">
    <property type="entry name" value="Por_Secre_tail"/>
    <property type="match status" value="1"/>
</dbReference>
<dbReference type="Proteomes" id="UP000321926">
    <property type="component" value="Unassembled WGS sequence"/>
</dbReference>
<accession>A0A5C8J4B0</accession>
<dbReference type="RefSeq" id="WP_147923619.1">
    <property type="nucleotide sequence ID" value="NZ_VRTY01000106.1"/>
</dbReference>
<dbReference type="InterPro" id="IPR013783">
    <property type="entry name" value="Ig-like_fold"/>
</dbReference>
<name>A0A5C8J4B0_9BACT</name>
<gene>
    <name evidence="2" type="ORF">FVR03_20360</name>
</gene>
<dbReference type="CDD" id="cd00146">
    <property type="entry name" value="PKD"/>
    <property type="match status" value="1"/>
</dbReference>